<dbReference type="STRING" id="451379.A0A0N5AZZ7"/>
<dbReference type="InterPro" id="IPR044898">
    <property type="entry name" value="CDI_dom_sf"/>
</dbReference>
<reference evidence="2" key="1">
    <citation type="submission" date="2017-02" db="UniProtKB">
        <authorList>
            <consortium name="WormBaseParasite"/>
        </authorList>
    </citation>
    <scope>IDENTIFICATION</scope>
</reference>
<name>A0A0N5AZZ7_9BILA</name>
<dbReference type="PANTHER" id="PTHR10265">
    <property type="entry name" value="CYCLIN-DEPENDENT KINASE INHIBITOR 1"/>
    <property type="match status" value="1"/>
</dbReference>
<sequence>MTFRDKVICSARTTTSTRKDVVNNLPESTKAVNSKRGQRVRRRLFDDINCEGSNNWASSQLQLIEEVESTTLGYDFRNECPIVNGHGSDYIFEAVDEREVPSFYRTKTSSLNRRERIAPPSMLQSPRKRASPFVVVLPVHDSVAYNTRSHDIITFGNNSSLSSSRCRCLRHDIGDPHCNNRASDKCSKLCQQNAAVSRKRTMKQQTLPEYLPVVRCKRQQSIGKKSNGSGACSEKKDFTPSFGTCKVEEHSAASLVGNTGSLKVKSCAFDNRRITRSMCA</sequence>
<evidence type="ECO:0000313" key="1">
    <source>
        <dbReference type="Proteomes" id="UP000046393"/>
    </source>
</evidence>
<dbReference type="Gene3D" id="4.10.365.10">
    <property type="entry name" value="p27"/>
    <property type="match status" value="1"/>
</dbReference>
<dbReference type="WBParaSite" id="SMUV_0001058201-mRNA-1">
    <property type="protein sequence ID" value="SMUV_0001058201-mRNA-1"/>
    <property type="gene ID" value="SMUV_0001058201"/>
</dbReference>
<protein>
    <submittedName>
        <fullName evidence="2">Cyclin-dependent kinase inhibitor domain-containing protein</fullName>
    </submittedName>
</protein>
<accession>A0A0N5AZZ7</accession>
<dbReference type="PANTHER" id="PTHR10265:SF45">
    <property type="entry name" value="DACAPO"/>
    <property type="match status" value="1"/>
</dbReference>
<keyword evidence="1" id="KW-1185">Reference proteome</keyword>
<dbReference type="Proteomes" id="UP000046393">
    <property type="component" value="Unplaced"/>
</dbReference>
<dbReference type="AlphaFoldDB" id="A0A0N5AZZ7"/>
<proteinExistence type="predicted"/>
<evidence type="ECO:0000313" key="2">
    <source>
        <dbReference type="WBParaSite" id="SMUV_0001058201-mRNA-1"/>
    </source>
</evidence>
<organism evidence="1 2">
    <name type="scientific">Syphacia muris</name>
    <dbReference type="NCBI Taxonomy" id="451379"/>
    <lineage>
        <taxon>Eukaryota</taxon>
        <taxon>Metazoa</taxon>
        <taxon>Ecdysozoa</taxon>
        <taxon>Nematoda</taxon>
        <taxon>Chromadorea</taxon>
        <taxon>Rhabditida</taxon>
        <taxon>Spirurina</taxon>
        <taxon>Oxyuridomorpha</taxon>
        <taxon>Oxyuroidea</taxon>
        <taxon>Oxyuridae</taxon>
        <taxon>Syphacia</taxon>
    </lineage>
</organism>